<keyword evidence="5" id="KW-1185">Reference proteome</keyword>
<name>A0ABN8HET7_9BACT</name>
<reference evidence="4 5" key="1">
    <citation type="submission" date="2022-03" db="EMBL/GenBank/DDBJ databases">
        <authorList>
            <person name="Koch H."/>
        </authorList>
    </citation>
    <scope>NUCLEOTIDE SEQUENCE [LARGE SCALE GENOMIC DNA]</scope>
    <source>
        <strain evidence="4 5">G1</strain>
    </source>
</reference>
<evidence type="ECO:0000313" key="5">
    <source>
        <dbReference type="Proteomes" id="UP001295463"/>
    </source>
</evidence>
<gene>
    <name evidence="4" type="ORF">GEAMG1_1563</name>
</gene>
<dbReference type="EMBL" id="OW150024">
    <property type="protein sequence ID" value="CAH2031393.1"/>
    <property type="molecule type" value="Genomic_DNA"/>
</dbReference>
<dbReference type="CDD" id="cd10918">
    <property type="entry name" value="CE4_NodB_like_5s_6s"/>
    <property type="match status" value="1"/>
</dbReference>
<comment type="subcellular location">
    <subcellularLocation>
        <location evidence="1">Secreted</location>
    </subcellularLocation>
</comment>
<protein>
    <submittedName>
        <fullName evidence="4">Polysaccharide deacetylase</fullName>
    </submittedName>
</protein>
<accession>A0ABN8HET7</accession>
<dbReference type="PANTHER" id="PTHR34216:SF3">
    <property type="entry name" value="POLY-BETA-1,6-N-ACETYL-D-GLUCOSAMINE N-DEACETYLASE"/>
    <property type="match status" value="1"/>
</dbReference>
<feature type="domain" description="NodB homology" evidence="3">
    <location>
        <begin position="86"/>
        <end position="273"/>
    </location>
</feature>
<sequence length="358" mass="40001">MKSCSLKQTLLRAAGSFGLDSLFRYLNRGKLLVVMYHGVTAGDHRPPVWTQLPVERFRKQVAFLRSHYTPLTLTEVTAALAGNSSLPERALLITFDDGLRNNYSCAFPILQQMGVPAAVFLTVDLIGTQQLLWFDELLFLLREALDRGLTPPLADPQTLALLHSGQLWPAYLVAVERLKRAGRTERQRVMERLRREIPLDRGPLLEDFGLLSWDQVTAMHRSGQVEFGVHTATHRIVSELAEEEWEREITLPRRLLEERLGCPVTSFCFPNGRPGLDFVPEHGAALRRSGYLCAFSTENVLFGWPGGDAMAIGRVPAGNDGTSDPACFALNTSGALQFITGRRRRRQRPETIAGEAEP</sequence>
<evidence type="ECO:0000259" key="3">
    <source>
        <dbReference type="Pfam" id="PF01522"/>
    </source>
</evidence>
<dbReference type="InterPro" id="IPR002509">
    <property type="entry name" value="NODB_dom"/>
</dbReference>
<organism evidence="4 5">
    <name type="scientific">Trichlorobacter ammonificans</name>
    <dbReference type="NCBI Taxonomy" id="2916410"/>
    <lineage>
        <taxon>Bacteria</taxon>
        <taxon>Pseudomonadati</taxon>
        <taxon>Thermodesulfobacteriota</taxon>
        <taxon>Desulfuromonadia</taxon>
        <taxon>Geobacterales</taxon>
        <taxon>Geobacteraceae</taxon>
        <taxon>Trichlorobacter</taxon>
    </lineage>
</organism>
<dbReference type="RefSeq" id="WP_305732220.1">
    <property type="nucleotide sequence ID" value="NZ_OW150024.1"/>
</dbReference>
<keyword evidence="2" id="KW-0732">Signal</keyword>
<dbReference type="SUPFAM" id="SSF88713">
    <property type="entry name" value="Glycoside hydrolase/deacetylase"/>
    <property type="match status" value="1"/>
</dbReference>
<evidence type="ECO:0000256" key="2">
    <source>
        <dbReference type="ARBA" id="ARBA00022729"/>
    </source>
</evidence>
<dbReference type="PANTHER" id="PTHR34216">
    <property type="match status" value="1"/>
</dbReference>
<proteinExistence type="predicted"/>
<dbReference type="InterPro" id="IPR011330">
    <property type="entry name" value="Glyco_hydro/deAcase_b/a-brl"/>
</dbReference>
<dbReference type="Gene3D" id="3.20.20.370">
    <property type="entry name" value="Glycoside hydrolase/deacetylase"/>
    <property type="match status" value="1"/>
</dbReference>
<dbReference type="InterPro" id="IPR051398">
    <property type="entry name" value="Polysacch_Deacetylase"/>
</dbReference>
<evidence type="ECO:0000313" key="4">
    <source>
        <dbReference type="EMBL" id="CAH2031393.1"/>
    </source>
</evidence>
<dbReference type="Proteomes" id="UP001295463">
    <property type="component" value="Chromosome"/>
</dbReference>
<dbReference type="Pfam" id="PF01522">
    <property type="entry name" value="Polysacc_deac_1"/>
    <property type="match status" value="1"/>
</dbReference>
<evidence type="ECO:0000256" key="1">
    <source>
        <dbReference type="ARBA" id="ARBA00004613"/>
    </source>
</evidence>